<feature type="compositionally biased region" description="Basic and acidic residues" evidence="3">
    <location>
        <begin position="138"/>
        <end position="168"/>
    </location>
</feature>
<dbReference type="VEuPathDB" id="VectorBase:CPIJ016865"/>
<dbReference type="GO" id="GO:0050806">
    <property type="term" value="P:positive regulation of synaptic transmission"/>
    <property type="evidence" value="ECO:0007669"/>
    <property type="project" value="TreeGrafter"/>
</dbReference>
<sequence length="506" mass="57037">MSRLSVGHASGSKDQNVGKARPISYEFVLDQFLIRRNGFELHQQPLPQVVVADSTITSSAYDNNNHHHHSSSHHQHSHQSVPQSHQVHNSQYQYQQQQQQNSRYSSSPAVVGGNEQPDPYWDEPTDSRRFTERRKKTVRFDGQESADDWGRWESERQGSQDSATKDSGIDTSSTFTSSEDSNRGDGPKNPVSWQVSTDGSRMIGHMVLQRTVDGEDVLGLKVRGGQVLPSDDKAAASTTAAAIVEQVQRGLIADQEGHIRPESYDRRDKPSVLVTSPGSPDLHSVRNYSANLRYPNRLTPAATAAQQQQQQHHHHHQHQENSVGGRVQIKLGFDPSSLQLIVTIVGATDLVSRLNGAARNPYAKVCLLPDRSEKSKRRTKTLALTNDPRWGQTFVYEGFRRADLHNRLFEASITLWDYVRYGANDFLGEVIIDLAIHPLDDEPEWYTLQPHQESLRDTVDLQERRSRRDMSPQGRKRVAGMVAKDYRTVSGVGQGFHNQMSNEYFP</sequence>
<dbReference type="AlphaFoldDB" id="B0XBE5"/>
<dbReference type="EMBL" id="DS232632">
    <property type="protein sequence ID" value="EDS44257.1"/>
    <property type="molecule type" value="Genomic_DNA"/>
</dbReference>
<dbReference type="SMART" id="SM00239">
    <property type="entry name" value="C2"/>
    <property type="match status" value="1"/>
</dbReference>
<dbReference type="Gene3D" id="2.60.40.150">
    <property type="entry name" value="C2 domain"/>
    <property type="match status" value="1"/>
</dbReference>
<dbReference type="HOGENOM" id="CLU_538903_0_0_1"/>
<proteinExistence type="predicted"/>
<dbReference type="KEGG" id="cqu:CpipJ_CPIJ016865"/>
<dbReference type="EnsemblMetazoa" id="CPIJ016865-RA">
    <property type="protein sequence ID" value="CPIJ016865-PA"/>
    <property type="gene ID" value="CPIJ016865"/>
</dbReference>
<evidence type="ECO:0000259" key="4">
    <source>
        <dbReference type="PROSITE" id="PS50004"/>
    </source>
</evidence>
<keyword evidence="7" id="KW-1185">Reference proteome</keyword>
<dbReference type="GO" id="GO:0048788">
    <property type="term" value="C:cytoskeleton of presynaptic active zone"/>
    <property type="evidence" value="ECO:0007669"/>
    <property type="project" value="TreeGrafter"/>
</dbReference>
<feature type="region of interest" description="Disordered" evidence="3">
    <location>
        <begin position="301"/>
        <end position="323"/>
    </location>
</feature>
<evidence type="ECO:0000256" key="3">
    <source>
        <dbReference type="SAM" id="MobiDB-lite"/>
    </source>
</evidence>
<dbReference type="VEuPathDB" id="VectorBase:CQUJHB001883"/>
<feature type="compositionally biased region" description="Basic residues" evidence="3">
    <location>
        <begin position="66"/>
        <end position="77"/>
    </location>
</feature>
<feature type="region of interest" description="Disordered" evidence="3">
    <location>
        <begin position="254"/>
        <end position="286"/>
    </location>
</feature>
<reference evidence="6" key="2">
    <citation type="submission" date="2020-05" db="UniProtKB">
        <authorList>
            <consortium name="EnsemblMetazoa"/>
        </authorList>
    </citation>
    <scope>IDENTIFICATION</scope>
    <source>
        <strain evidence="6">JHB</strain>
    </source>
</reference>
<dbReference type="PROSITE" id="PS50004">
    <property type="entry name" value="C2"/>
    <property type="match status" value="1"/>
</dbReference>
<dbReference type="PANTHER" id="PTHR12157:SF21">
    <property type="entry name" value="RAB3 INTERACTING MOLECULE, ISOFORM F"/>
    <property type="match status" value="1"/>
</dbReference>
<dbReference type="GO" id="GO:0042734">
    <property type="term" value="C:presynaptic membrane"/>
    <property type="evidence" value="ECO:0007669"/>
    <property type="project" value="TreeGrafter"/>
</dbReference>
<protein>
    <recommendedName>
        <fullName evidence="4">C2 domain-containing protein</fullName>
    </recommendedName>
</protein>
<evidence type="ECO:0000256" key="2">
    <source>
        <dbReference type="ARBA" id="ARBA00034103"/>
    </source>
</evidence>
<dbReference type="InterPro" id="IPR039032">
    <property type="entry name" value="Rim-like"/>
</dbReference>
<feature type="domain" description="C2" evidence="4">
    <location>
        <begin position="323"/>
        <end position="446"/>
    </location>
</feature>
<dbReference type="InParanoid" id="B0XBE5"/>
<dbReference type="CDD" id="cd04031">
    <property type="entry name" value="C2A_RIM1alpha"/>
    <property type="match status" value="1"/>
</dbReference>
<evidence type="ECO:0000256" key="1">
    <source>
        <dbReference type="ARBA" id="ARBA00023018"/>
    </source>
</evidence>
<gene>
    <name evidence="6" type="primary">6050348</name>
    <name evidence="5" type="ORF">CpipJ_CPIJ016865</name>
</gene>
<organism>
    <name type="scientific">Culex quinquefasciatus</name>
    <name type="common">Southern house mosquito</name>
    <name type="synonym">Culex pungens</name>
    <dbReference type="NCBI Taxonomy" id="7176"/>
    <lineage>
        <taxon>Eukaryota</taxon>
        <taxon>Metazoa</taxon>
        <taxon>Ecdysozoa</taxon>
        <taxon>Arthropoda</taxon>
        <taxon>Hexapoda</taxon>
        <taxon>Insecta</taxon>
        <taxon>Pterygota</taxon>
        <taxon>Neoptera</taxon>
        <taxon>Endopterygota</taxon>
        <taxon>Diptera</taxon>
        <taxon>Nematocera</taxon>
        <taxon>Culicoidea</taxon>
        <taxon>Culicidae</taxon>
        <taxon>Culicinae</taxon>
        <taxon>Culicini</taxon>
        <taxon>Culex</taxon>
        <taxon>Culex</taxon>
    </lineage>
</organism>
<dbReference type="GO" id="GO:0048791">
    <property type="term" value="P:calcium ion-regulated exocytosis of neurotransmitter"/>
    <property type="evidence" value="ECO:0007669"/>
    <property type="project" value="TreeGrafter"/>
</dbReference>
<evidence type="ECO:0000313" key="7">
    <source>
        <dbReference type="Proteomes" id="UP000002320"/>
    </source>
</evidence>
<feature type="region of interest" description="Disordered" evidence="3">
    <location>
        <begin position="59"/>
        <end position="196"/>
    </location>
</feature>
<dbReference type="Pfam" id="PF00168">
    <property type="entry name" value="C2"/>
    <property type="match status" value="1"/>
</dbReference>
<keyword evidence="1" id="KW-0770">Synapse</keyword>
<dbReference type="OrthoDB" id="420032at2759"/>
<dbReference type="Proteomes" id="UP000002320">
    <property type="component" value="Unassembled WGS sequence"/>
</dbReference>
<dbReference type="GO" id="GO:0044325">
    <property type="term" value="F:transmembrane transporter binding"/>
    <property type="evidence" value="ECO:0007669"/>
    <property type="project" value="TreeGrafter"/>
</dbReference>
<dbReference type="GO" id="GO:0042391">
    <property type="term" value="P:regulation of membrane potential"/>
    <property type="evidence" value="ECO:0007669"/>
    <property type="project" value="TreeGrafter"/>
</dbReference>
<comment type="subcellular location">
    <subcellularLocation>
        <location evidence="2">Synapse</location>
    </subcellularLocation>
</comment>
<dbReference type="InterPro" id="IPR036034">
    <property type="entry name" value="PDZ_sf"/>
</dbReference>
<reference evidence="5" key="1">
    <citation type="submission" date="2007-03" db="EMBL/GenBank/DDBJ databases">
        <title>Annotation of Culex pipiens quinquefasciatus.</title>
        <authorList>
            <consortium name="The Broad Institute Genome Sequencing Platform"/>
            <person name="Atkinson P.W."/>
            <person name="Hemingway J."/>
            <person name="Christensen B.M."/>
            <person name="Higgs S."/>
            <person name="Kodira C."/>
            <person name="Hannick L."/>
            <person name="Megy K."/>
            <person name="O'Leary S."/>
            <person name="Pearson M."/>
            <person name="Haas B.J."/>
            <person name="Mauceli E."/>
            <person name="Wortman J.R."/>
            <person name="Lee N.H."/>
            <person name="Guigo R."/>
            <person name="Stanke M."/>
            <person name="Alvarado L."/>
            <person name="Amedeo P."/>
            <person name="Antoine C.H."/>
            <person name="Arensburger P."/>
            <person name="Bidwell S.L."/>
            <person name="Crawford M."/>
            <person name="Camaro F."/>
            <person name="Devon K."/>
            <person name="Engels R."/>
            <person name="Hammond M."/>
            <person name="Howarth C."/>
            <person name="Koehrsen M."/>
            <person name="Lawson D."/>
            <person name="Montgomery P."/>
            <person name="Nene V."/>
            <person name="Nusbaum C."/>
            <person name="Puiu D."/>
            <person name="Romero-Severson J."/>
            <person name="Severson D.W."/>
            <person name="Shumway M."/>
            <person name="Sisk P."/>
            <person name="Stolte C."/>
            <person name="Zeng Q."/>
            <person name="Eisenstadt E."/>
            <person name="Fraser-Liggett C."/>
            <person name="Strausberg R."/>
            <person name="Galagan J."/>
            <person name="Birren B."/>
            <person name="Collins F.H."/>
        </authorList>
    </citation>
    <scope>NUCLEOTIDE SEQUENCE [LARGE SCALE GENOMIC DNA]</scope>
    <source>
        <strain evidence="5">JHB</strain>
    </source>
</reference>
<dbReference type="InterPro" id="IPR035892">
    <property type="entry name" value="C2_domain_sf"/>
</dbReference>
<dbReference type="STRING" id="7176.B0XBE5"/>
<evidence type="ECO:0000313" key="6">
    <source>
        <dbReference type="EnsemblMetazoa" id="CPIJ016865-PA"/>
    </source>
</evidence>
<dbReference type="Gene3D" id="2.30.42.10">
    <property type="match status" value="1"/>
</dbReference>
<accession>B0XBE5</accession>
<dbReference type="SUPFAM" id="SSF49562">
    <property type="entry name" value="C2 domain (Calcium/lipid-binding domain, CaLB)"/>
    <property type="match status" value="1"/>
</dbReference>
<feature type="compositionally biased region" description="Low complexity" evidence="3">
    <location>
        <begin position="78"/>
        <end position="107"/>
    </location>
</feature>
<dbReference type="FunFam" id="2.60.40.150:FF:000003">
    <property type="entry name" value="Regulating synaptic membrane exocytosis protein 2"/>
    <property type="match status" value="1"/>
</dbReference>
<dbReference type="GO" id="GO:0031267">
    <property type="term" value="F:small GTPase binding"/>
    <property type="evidence" value="ECO:0007669"/>
    <property type="project" value="InterPro"/>
</dbReference>
<dbReference type="GO" id="GO:0048167">
    <property type="term" value="P:regulation of synaptic plasticity"/>
    <property type="evidence" value="ECO:0007669"/>
    <property type="project" value="TreeGrafter"/>
</dbReference>
<evidence type="ECO:0000313" key="5">
    <source>
        <dbReference type="EMBL" id="EDS44257.1"/>
    </source>
</evidence>
<dbReference type="InterPro" id="IPR000008">
    <property type="entry name" value="C2_dom"/>
</dbReference>
<dbReference type="PANTHER" id="PTHR12157">
    <property type="entry name" value="REGULATING SYNAPTIC MEMBRANE EXOCYTOSIS PROTEIN"/>
    <property type="match status" value="1"/>
</dbReference>
<name>B0XBE5_CULQU</name>
<dbReference type="eggNOG" id="KOG2060">
    <property type="taxonomic scope" value="Eukaryota"/>
</dbReference>
<feature type="compositionally biased region" description="Basic and acidic residues" evidence="3">
    <location>
        <begin position="255"/>
        <end position="270"/>
    </location>
</feature>